<feature type="domain" description="HAMP" evidence="15">
    <location>
        <begin position="133"/>
        <end position="185"/>
    </location>
</feature>
<dbReference type="CDD" id="cd06225">
    <property type="entry name" value="HAMP"/>
    <property type="match status" value="1"/>
</dbReference>
<reference evidence="16 17" key="1">
    <citation type="journal article" date="2019" name="Int. J. Syst. Evol. Microbiol.">
        <title>The Global Catalogue of Microorganisms (GCM) 10K type strain sequencing project: providing services to taxonomists for standard genome sequencing and annotation.</title>
        <authorList>
            <consortium name="The Broad Institute Genomics Platform"/>
            <consortium name="The Broad Institute Genome Sequencing Center for Infectious Disease"/>
            <person name="Wu L."/>
            <person name="Ma J."/>
        </authorList>
    </citation>
    <scope>NUCLEOTIDE SEQUENCE [LARGE SCALE GENOMIC DNA]</scope>
    <source>
        <strain evidence="16 17">JCM 6305</strain>
    </source>
</reference>
<dbReference type="CDD" id="cd16917">
    <property type="entry name" value="HATPase_UhpB-NarQ-NarX-like"/>
    <property type="match status" value="1"/>
</dbReference>
<feature type="transmembrane region" description="Helical" evidence="13">
    <location>
        <begin position="79"/>
        <end position="102"/>
    </location>
</feature>
<evidence type="ECO:0000256" key="9">
    <source>
        <dbReference type="ARBA" id="ARBA00022840"/>
    </source>
</evidence>
<dbReference type="Proteomes" id="UP001501638">
    <property type="component" value="Unassembled WGS sequence"/>
</dbReference>
<comment type="subcellular location">
    <subcellularLocation>
        <location evidence="2">Membrane</location>
    </subcellularLocation>
</comment>
<evidence type="ECO:0000259" key="14">
    <source>
        <dbReference type="PROSITE" id="PS50109"/>
    </source>
</evidence>
<dbReference type="PANTHER" id="PTHR24421">
    <property type="entry name" value="NITRATE/NITRITE SENSOR PROTEIN NARX-RELATED"/>
    <property type="match status" value="1"/>
</dbReference>
<feature type="domain" description="Histidine kinase" evidence="14">
    <location>
        <begin position="201"/>
        <end position="391"/>
    </location>
</feature>
<evidence type="ECO:0000313" key="17">
    <source>
        <dbReference type="Proteomes" id="UP001501638"/>
    </source>
</evidence>
<dbReference type="Pfam" id="PF07730">
    <property type="entry name" value="HisKA_3"/>
    <property type="match status" value="1"/>
</dbReference>
<sequence>MRGAALYVPPGTGRRDPHGWRAAPIDPGGPAPARWPGPVGRNRTRADTDDEDTDDDRNAKVTDSGGDKVIEEVVRAVSLFWRIFGLNAVVLGTATALLLWAPVTVSVPVLLTEAVVLVGGLVVMLVANAALLRVGLAPLDRLARLMTTVDLLRPGQRLPVTGRGGVAELIRAFNDMLDRLEAERATSSARVLSAQEAERRRIAQELHDEVGQSMTAVLLELKRAADRAPDRELRAELQHAQEITRESLDEVRRLARRLRPGVLEDLGLVSALTALAGDFATHTGLTVRRRFDTDLPPLDRERELVLYRVAQESLTNAARHADAAHVEVGLRRTADGVVLSVSDDGRGIGLAAEGAGIRGMRERALLVGATLDIDTSPGDGTRVRLSVPATGDGHGGDGPARDGAGTTGVAA</sequence>
<dbReference type="GO" id="GO:0016301">
    <property type="term" value="F:kinase activity"/>
    <property type="evidence" value="ECO:0007669"/>
    <property type="project" value="UniProtKB-KW"/>
</dbReference>
<dbReference type="Pfam" id="PF02518">
    <property type="entry name" value="HATPase_c"/>
    <property type="match status" value="1"/>
</dbReference>
<comment type="caution">
    <text evidence="16">The sequence shown here is derived from an EMBL/GenBank/DDBJ whole genome shotgun (WGS) entry which is preliminary data.</text>
</comment>
<dbReference type="InterPro" id="IPR005467">
    <property type="entry name" value="His_kinase_dom"/>
</dbReference>
<keyword evidence="6 13" id="KW-0812">Transmembrane</keyword>
<evidence type="ECO:0000256" key="2">
    <source>
        <dbReference type="ARBA" id="ARBA00004370"/>
    </source>
</evidence>
<keyword evidence="4" id="KW-0597">Phosphoprotein</keyword>
<keyword evidence="13" id="KW-0472">Membrane</keyword>
<keyword evidence="17" id="KW-1185">Reference proteome</keyword>
<proteinExistence type="predicted"/>
<dbReference type="InterPro" id="IPR050482">
    <property type="entry name" value="Sensor_HK_TwoCompSys"/>
</dbReference>
<dbReference type="SMART" id="SM00304">
    <property type="entry name" value="HAMP"/>
    <property type="match status" value="1"/>
</dbReference>
<evidence type="ECO:0000256" key="4">
    <source>
        <dbReference type="ARBA" id="ARBA00022553"/>
    </source>
</evidence>
<evidence type="ECO:0000256" key="1">
    <source>
        <dbReference type="ARBA" id="ARBA00000085"/>
    </source>
</evidence>
<dbReference type="SUPFAM" id="SSF55874">
    <property type="entry name" value="ATPase domain of HSP90 chaperone/DNA topoisomerase II/histidine kinase"/>
    <property type="match status" value="1"/>
</dbReference>
<feature type="transmembrane region" description="Helical" evidence="13">
    <location>
        <begin position="114"/>
        <end position="136"/>
    </location>
</feature>
<dbReference type="InterPro" id="IPR003660">
    <property type="entry name" value="HAMP_dom"/>
</dbReference>
<feature type="region of interest" description="Disordered" evidence="12">
    <location>
        <begin position="377"/>
        <end position="411"/>
    </location>
</feature>
<protein>
    <recommendedName>
        <fullName evidence="3">histidine kinase</fullName>
        <ecNumber evidence="3">2.7.13.3</ecNumber>
    </recommendedName>
</protein>
<keyword evidence="10 13" id="KW-1133">Transmembrane helix</keyword>
<dbReference type="PANTHER" id="PTHR24421:SF10">
    <property type="entry name" value="NITRATE_NITRITE SENSOR PROTEIN NARQ"/>
    <property type="match status" value="1"/>
</dbReference>
<dbReference type="Gene3D" id="1.20.5.1930">
    <property type="match status" value="1"/>
</dbReference>
<keyword evidence="11" id="KW-0902">Two-component regulatory system</keyword>
<evidence type="ECO:0000256" key="13">
    <source>
        <dbReference type="SAM" id="Phobius"/>
    </source>
</evidence>
<evidence type="ECO:0000256" key="12">
    <source>
        <dbReference type="SAM" id="MobiDB-lite"/>
    </source>
</evidence>
<evidence type="ECO:0000256" key="8">
    <source>
        <dbReference type="ARBA" id="ARBA00022777"/>
    </source>
</evidence>
<dbReference type="PROSITE" id="PS50109">
    <property type="entry name" value="HIS_KIN"/>
    <property type="match status" value="1"/>
</dbReference>
<evidence type="ECO:0000259" key="15">
    <source>
        <dbReference type="PROSITE" id="PS50885"/>
    </source>
</evidence>
<accession>A0ABN3K927</accession>
<keyword evidence="8 16" id="KW-0418">Kinase</keyword>
<evidence type="ECO:0000256" key="3">
    <source>
        <dbReference type="ARBA" id="ARBA00012438"/>
    </source>
</evidence>
<dbReference type="EC" id="2.7.13.3" evidence="3"/>
<evidence type="ECO:0000256" key="11">
    <source>
        <dbReference type="ARBA" id="ARBA00023012"/>
    </source>
</evidence>
<keyword evidence="5" id="KW-0808">Transferase</keyword>
<dbReference type="InterPro" id="IPR011712">
    <property type="entry name" value="Sig_transdc_His_kin_sub3_dim/P"/>
</dbReference>
<comment type="catalytic activity">
    <reaction evidence="1">
        <text>ATP + protein L-histidine = ADP + protein N-phospho-L-histidine.</text>
        <dbReference type="EC" id="2.7.13.3"/>
    </reaction>
</comment>
<dbReference type="Gene3D" id="3.30.565.10">
    <property type="entry name" value="Histidine kinase-like ATPase, C-terminal domain"/>
    <property type="match status" value="1"/>
</dbReference>
<dbReference type="PROSITE" id="PS50885">
    <property type="entry name" value="HAMP"/>
    <property type="match status" value="1"/>
</dbReference>
<evidence type="ECO:0000256" key="6">
    <source>
        <dbReference type="ARBA" id="ARBA00022692"/>
    </source>
</evidence>
<dbReference type="InterPro" id="IPR003594">
    <property type="entry name" value="HATPase_dom"/>
</dbReference>
<evidence type="ECO:0000313" key="16">
    <source>
        <dbReference type="EMBL" id="GAA2453022.1"/>
    </source>
</evidence>
<evidence type="ECO:0000256" key="5">
    <source>
        <dbReference type="ARBA" id="ARBA00022679"/>
    </source>
</evidence>
<evidence type="ECO:0000256" key="10">
    <source>
        <dbReference type="ARBA" id="ARBA00022989"/>
    </source>
</evidence>
<keyword evidence="9" id="KW-0067">ATP-binding</keyword>
<feature type="region of interest" description="Disordered" evidence="12">
    <location>
        <begin position="1"/>
        <end position="63"/>
    </location>
</feature>
<gene>
    <name evidence="16" type="ORF">GCM10010405_41050</name>
</gene>
<keyword evidence="7" id="KW-0547">Nucleotide-binding</keyword>
<name>A0ABN3K927_9ACTN</name>
<evidence type="ECO:0000256" key="7">
    <source>
        <dbReference type="ARBA" id="ARBA00022741"/>
    </source>
</evidence>
<dbReference type="InterPro" id="IPR036890">
    <property type="entry name" value="HATPase_C_sf"/>
</dbReference>
<dbReference type="EMBL" id="BAAASZ010000027">
    <property type="protein sequence ID" value="GAA2453022.1"/>
    <property type="molecule type" value="Genomic_DNA"/>
</dbReference>
<organism evidence="16 17">
    <name type="scientific">Streptomyces macrosporus</name>
    <dbReference type="NCBI Taxonomy" id="44032"/>
    <lineage>
        <taxon>Bacteria</taxon>
        <taxon>Bacillati</taxon>
        <taxon>Actinomycetota</taxon>
        <taxon>Actinomycetes</taxon>
        <taxon>Kitasatosporales</taxon>
        <taxon>Streptomycetaceae</taxon>
        <taxon>Streptomyces</taxon>
    </lineage>
</organism>
<dbReference type="SMART" id="SM00387">
    <property type="entry name" value="HATPase_c"/>
    <property type="match status" value="1"/>
</dbReference>